<dbReference type="GO" id="GO:0042276">
    <property type="term" value="P:error-prone translesion synthesis"/>
    <property type="evidence" value="ECO:0007669"/>
    <property type="project" value="InterPro"/>
</dbReference>
<dbReference type="PANTHER" id="PTHR31399:SF0">
    <property type="entry name" value="DNA-DIRECTED PRIMASE_POLYMERASE PROTEIN"/>
    <property type="match status" value="1"/>
</dbReference>
<evidence type="ECO:0000313" key="5">
    <source>
        <dbReference type="EMBL" id="KAJ1607676.1"/>
    </source>
</evidence>
<dbReference type="GO" id="GO:0006264">
    <property type="term" value="P:mitochondrial DNA replication"/>
    <property type="evidence" value="ECO:0007669"/>
    <property type="project" value="TreeGrafter"/>
</dbReference>
<dbReference type="EMBL" id="JAPCXC010000056">
    <property type="protein sequence ID" value="KAJ1607676.1"/>
    <property type="molecule type" value="Genomic_DNA"/>
</dbReference>
<dbReference type="GO" id="GO:0009411">
    <property type="term" value="P:response to UV"/>
    <property type="evidence" value="ECO:0007669"/>
    <property type="project" value="TreeGrafter"/>
</dbReference>
<protein>
    <recommendedName>
        <fullName evidence="1">DNA-directed primase/polymerase protein</fullName>
        <ecNumber evidence="3">2.7.7.102</ecNumber>
    </recommendedName>
</protein>
<dbReference type="AlphaFoldDB" id="A0A9D5DJQ7"/>
<dbReference type="PANTHER" id="PTHR31399">
    <property type="entry name" value="DNA-DIRECTED PRIMASE / POLYMERASE PROTEIN"/>
    <property type="match status" value="1"/>
</dbReference>
<evidence type="ECO:0000256" key="3">
    <source>
        <dbReference type="ARBA" id="ARBA00044768"/>
    </source>
</evidence>
<dbReference type="GO" id="GO:0005634">
    <property type="term" value="C:nucleus"/>
    <property type="evidence" value="ECO:0007669"/>
    <property type="project" value="TreeGrafter"/>
</dbReference>
<organism evidence="5">
    <name type="scientific">Cryptosporidium canis</name>
    <dbReference type="NCBI Taxonomy" id="195482"/>
    <lineage>
        <taxon>Eukaryota</taxon>
        <taxon>Sar</taxon>
        <taxon>Alveolata</taxon>
        <taxon>Apicomplexa</taxon>
        <taxon>Conoidasida</taxon>
        <taxon>Coccidia</taxon>
        <taxon>Eucoccidiorida</taxon>
        <taxon>Eimeriorina</taxon>
        <taxon>Cryptosporidiidae</taxon>
        <taxon>Cryptosporidium</taxon>
    </lineage>
</organism>
<dbReference type="GO" id="GO:0031297">
    <property type="term" value="P:replication fork processing"/>
    <property type="evidence" value="ECO:0007669"/>
    <property type="project" value="TreeGrafter"/>
</dbReference>
<comment type="caution">
    <text evidence="5">The sequence shown here is derived from an EMBL/GenBank/DDBJ whole genome shotgun (WGS) entry which is preliminary data.</text>
</comment>
<dbReference type="GO" id="GO:0003887">
    <property type="term" value="F:DNA-directed DNA polymerase activity"/>
    <property type="evidence" value="ECO:0007669"/>
    <property type="project" value="UniProtKB-EC"/>
</dbReference>
<reference evidence="5" key="1">
    <citation type="submission" date="2022-10" db="EMBL/GenBank/DDBJ databases">
        <title>Adaptive evolution leads to modifications in subtelomeric GC content in a zoonotic Cryptosporidium species.</title>
        <authorList>
            <person name="Li J."/>
            <person name="Feng Y."/>
            <person name="Xiao L."/>
        </authorList>
    </citation>
    <scope>NUCLEOTIDE SEQUENCE</scope>
    <source>
        <strain evidence="5">33844</strain>
    </source>
</reference>
<dbReference type="EC" id="2.7.7.102" evidence="3"/>
<dbReference type="GO" id="GO:0003682">
    <property type="term" value="F:chromatin binding"/>
    <property type="evidence" value="ECO:0007669"/>
    <property type="project" value="TreeGrafter"/>
</dbReference>
<dbReference type="OrthoDB" id="5988181at2759"/>
<dbReference type="Proteomes" id="UP001067231">
    <property type="component" value="Unassembled WGS sequence"/>
</dbReference>
<evidence type="ECO:0000256" key="1">
    <source>
        <dbReference type="ARBA" id="ARBA00026139"/>
    </source>
</evidence>
<comment type="catalytic activity">
    <reaction evidence="2">
        <text>ssDNA + n NTP = ssDNA/pppN(pN)n-1 hybrid + (n-1) diphosphate.</text>
        <dbReference type="EC" id="2.7.7.102"/>
    </reaction>
</comment>
<proteinExistence type="predicted"/>
<sequence length="497" mass="59137">MSLDQVYSCFPCVNLNIKQLNGSTSEINDYIYHELLINKYINPCLDKLEFGKIFKRFFSQEKAIEYYFSINSHFGQLENIYDCRILPLGIFAEESASSGSRSYIVSSYESIWHYMSSLCDYQRHIYEVILLDQPCWLYFDIEYNRNKYYLNDQKILKDFTKHLIKWIYSAFGSLIEKNDIIYLCSSNIYKFSYHIIVKKIDTNKQFSTLFKNNLYMKSFIRLFISYLDESNILISKLDNFKLQSIIDTGVYTKNRCFRMLYSSKYGKNSIFQVDEENTDFVLTDIPPIKLFRSMVTFLNIHNTLKSSFISKKYITERLCLDLDKFGLQEIQCIYEPSFFPQQVKEENKYIPKHLVKIIEYVVLFWNKLSEELVNHTIHILCNLDENKLADFCMKKISLDFVEQPSIKIKTYIGTVSYFKESEIITISLTKLNKLCFNVEREHISNGIKLVVDFNKKRFYQKCFDPNCIHFKSRSFVIPKSLIDYSFDILELYEMIEV</sequence>
<comment type="catalytic activity">
    <reaction evidence="4">
        <text>DNA(n) + a 2'-deoxyribonucleoside 5'-triphosphate = DNA(n+1) + diphosphate</text>
        <dbReference type="Rhea" id="RHEA:22508"/>
        <dbReference type="Rhea" id="RHEA-COMP:17339"/>
        <dbReference type="Rhea" id="RHEA-COMP:17340"/>
        <dbReference type="ChEBI" id="CHEBI:33019"/>
        <dbReference type="ChEBI" id="CHEBI:61560"/>
        <dbReference type="ChEBI" id="CHEBI:173112"/>
        <dbReference type="EC" id="2.7.7.7"/>
    </reaction>
    <physiologicalReaction direction="left-to-right" evidence="4">
        <dbReference type="Rhea" id="RHEA:22509"/>
    </physiologicalReaction>
</comment>
<name>A0A9D5DJQ7_9CRYT</name>
<gene>
    <name evidence="5" type="ORF">OJ253_2255</name>
</gene>
<evidence type="ECO:0000256" key="2">
    <source>
        <dbReference type="ARBA" id="ARBA00044677"/>
    </source>
</evidence>
<dbReference type="InterPro" id="IPR044917">
    <property type="entry name" value="PRIMPOL"/>
</dbReference>
<accession>A0A9D5DJQ7</accession>
<dbReference type="GO" id="GO:0005759">
    <property type="term" value="C:mitochondrial matrix"/>
    <property type="evidence" value="ECO:0007669"/>
    <property type="project" value="TreeGrafter"/>
</dbReference>
<dbReference type="Pfam" id="PF03121">
    <property type="entry name" value="Herpes_UL52"/>
    <property type="match status" value="1"/>
</dbReference>
<evidence type="ECO:0000256" key="4">
    <source>
        <dbReference type="ARBA" id="ARBA00047303"/>
    </source>
</evidence>